<proteinExistence type="predicted"/>
<dbReference type="EMBL" id="CP133720">
    <property type="protein sequence ID" value="WMW81414.1"/>
    <property type="molecule type" value="Genomic_DNA"/>
</dbReference>
<feature type="transmembrane region" description="Helical" evidence="1">
    <location>
        <begin position="149"/>
        <end position="166"/>
    </location>
</feature>
<feature type="transmembrane region" description="Helical" evidence="1">
    <location>
        <begin position="44"/>
        <end position="63"/>
    </location>
</feature>
<dbReference type="PANTHER" id="PTHR34978:SF3">
    <property type="entry name" value="SLR0241 PROTEIN"/>
    <property type="match status" value="1"/>
</dbReference>
<keyword evidence="1" id="KW-0472">Membrane</keyword>
<keyword evidence="4" id="KW-1185">Reference proteome</keyword>
<dbReference type="InterPro" id="IPR052173">
    <property type="entry name" value="Beta-lactam_resp_regulator"/>
</dbReference>
<sequence>MLEHYSPLLLVWAFTYFVHSSILIGIAYISERAGFLTKTRNAELVWRVALFGALLTASTQVYLASHSEVRSASHNAPLLLDKNHGTSDAPPQQLSTISFPLPENLITETNTNQSSQSDRSTSLFADAESFKQTPLEISLPHTVRTTTSYFIYTWLLIAFIGCFAIYRSARHLNRLAAYFPEADKSALKRLLNRIEEREQSRIQLKVSDQWNSPFVTPDNTICIPRWAYIKLNDDQRDAMLAHEVAHVLRRDPAWRLAMQALNRICFFQPLHKVAIRKLELLAELACDERAAYASGKPQELAEALYTCARIAKAHNAPDLALAMSRQGSPLFKRISSLLDQDLLTRAAKPQSRPEQWAKFSVLAIALIAITYSTPSIRIQFEKALPSLTTAATTVQSFVEEIHHQAMSPHELPELKPIQAPELVVSQIPLPSEITEQSVESSKQLSVPNIQSTVEIPVENGLEFSIAEAQRLRDKREWQKARTVLQNLAENGNAEAQQALGEMYWRGQGVATNTQLASEWFKRASASGFSAADKYLTILNERENKLHEIAYYTEQYDGKDWNFNEMKCVRPEFSTTLNSSTDIEFMIYQINEFATCFNRYGERLNASKVSDRVLPNNVVRIMTDEEIEKALNRNIRVMATIRLTANLIAEDFMIEKQNWETRTREQFKGARSRDWMSLKRIALNAATDSEQNALRDTKLVKIDTSVELISNNLNFFQ</sequence>
<protein>
    <submittedName>
        <fullName evidence="3">M56 family metallopeptidase</fullName>
    </submittedName>
</protein>
<dbReference type="InterPro" id="IPR011990">
    <property type="entry name" value="TPR-like_helical_dom_sf"/>
</dbReference>
<name>A0ABY9RL39_9BURK</name>
<feature type="domain" description="Peptidase M56" evidence="2">
    <location>
        <begin position="110"/>
        <end position="336"/>
    </location>
</feature>
<dbReference type="Proteomes" id="UP001181355">
    <property type="component" value="Chromosome"/>
</dbReference>
<evidence type="ECO:0000313" key="4">
    <source>
        <dbReference type="Proteomes" id="UP001181355"/>
    </source>
</evidence>
<dbReference type="Pfam" id="PF05569">
    <property type="entry name" value="Peptidase_M56"/>
    <property type="match status" value="1"/>
</dbReference>
<dbReference type="CDD" id="cd07341">
    <property type="entry name" value="M56_BlaR1_MecR1_like"/>
    <property type="match status" value="1"/>
</dbReference>
<keyword evidence="1" id="KW-1133">Transmembrane helix</keyword>
<dbReference type="InterPro" id="IPR006597">
    <property type="entry name" value="Sel1-like"/>
</dbReference>
<dbReference type="Gene3D" id="1.25.40.10">
    <property type="entry name" value="Tetratricopeptide repeat domain"/>
    <property type="match status" value="1"/>
</dbReference>
<evidence type="ECO:0000256" key="1">
    <source>
        <dbReference type="SAM" id="Phobius"/>
    </source>
</evidence>
<organism evidence="3 4">
    <name type="scientific">Undibacterium cyanobacteriorum</name>
    <dbReference type="NCBI Taxonomy" id="3073561"/>
    <lineage>
        <taxon>Bacteria</taxon>
        <taxon>Pseudomonadati</taxon>
        <taxon>Pseudomonadota</taxon>
        <taxon>Betaproteobacteria</taxon>
        <taxon>Burkholderiales</taxon>
        <taxon>Oxalobacteraceae</taxon>
        <taxon>Undibacterium</taxon>
    </lineage>
</organism>
<dbReference type="SUPFAM" id="SSF81901">
    <property type="entry name" value="HCP-like"/>
    <property type="match status" value="1"/>
</dbReference>
<reference evidence="3" key="1">
    <citation type="submission" date="2023-09" db="EMBL/GenBank/DDBJ databases">
        <title>Undibacterium sp. 20NA77.5 isolated from freshwater.</title>
        <authorList>
            <person name="Le V."/>
            <person name="Ko S.-R."/>
            <person name="Ahn C.-Y."/>
            <person name="Oh H.-M."/>
        </authorList>
    </citation>
    <scope>NUCLEOTIDE SEQUENCE</scope>
    <source>
        <strain evidence="3">20NA77.5</strain>
    </source>
</reference>
<dbReference type="PANTHER" id="PTHR34978">
    <property type="entry name" value="POSSIBLE SENSOR-TRANSDUCER PROTEIN BLAR"/>
    <property type="match status" value="1"/>
</dbReference>
<dbReference type="SMART" id="SM00671">
    <property type="entry name" value="SEL1"/>
    <property type="match status" value="1"/>
</dbReference>
<keyword evidence="1" id="KW-0812">Transmembrane</keyword>
<feature type="transmembrane region" description="Helical" evidence="1">
    <location>
        <begin position="6"/>
        <end position="29"/>
    </location>
</feature>
<accession>A0ABY9RL39</accession>
<evidence type="ECO:0000313" key="3">
    <source>
        <dbReference type="EMBL" id="WMW81414.1"/>
    </source>
</evidence>
<dbReference type="RefSeq" id="WP_309482893.1">
    <property type="nucleotide sequence ID" value="NZ_CP133720.1"/>
</dbReference>
<gene>
    <name evidence="3" type="ORF">RF679_03815</name>
</gene>
<dbReference type="InterPro" id="IPR008756">
    <property type="entry name" value="Peptidase_M56"/>
</dbReference>
<evidence type="ECO:0000259" key="2">
    <source>
        <dbReference type="Pfam" id="PF05569"/>
    </source>
</evidence>